<dbReference type="InterPro" id="IPR050833">
    <property type="entry name" value="Poly_Biosynth_Transport"/>
</dbReference>
<feature type="transmembrane region" description="Helical" evidence="6">
    <location>
        <begin position="386"/>
        <end position="406"/>
    </location>
</feature>
<feature type="transmembrane region" description="Helical" evidence="6">
    <location>
        <begin position="45"/>
        <end position="67"/>
    </location>
</feature>
<name>A0A512ACM7_STRCR</name>
<sequence>MPTKIKAILTNFSYVIGSNLLTVLVSSIVVLILPKVMGVEEYGYWQLYLFYLSYVGFLHLGWIDGIYLRYGGLDYNELEKDTFFSQFILLMLYLTLLGALLLIGIPIFIRESSLKFVYTLLTLTMLFTNIRFLFIYILQMTNRLKESSYIISGDRLLYLVLLISFVVLGSRDFRVMVYADLIGRIVSLGYALYLCRDIALSPFSKFKLDLKEVFLNISVGINLMVSNIASMLIIGIVRMGIQKIWDIATFGKVSLTLSISNLMMTFINAVGLVIFPLLKRTNPDNLPKIYASLRNILMPLLFAILLFFYPLRMILNNWLPVYNDSLIFMALIFPMSVYEGKMALLINTYLKALRMEKTIFLVNLFVMCCSFVSTVFTALWMKNLTLTVLSIVVLLALRSIIAEMCLSRRISIDILTDIGFEILMTLLFITISWFLPIHTGFLAYLIVYIVYILLKLKDIKSVKQILISVSLPDNIENL</sequence>
<feature type="transmembrane region" description="Helical" evidence="6">
    <location>
        <begin position="12"/>
        <end position="33"/>
    </location>
</feature>
<dbReference type="GO" id="GO:0005886">
    <property type="term" value="C:plasma membrane"/>
    <property type="evidence" value="ECO:0007669"/>
    <property type="project" value="UniProtKB-SubCell"/>
</dbReference>
<comment type="caution">
    <text evidence="7">The sequence shown here is derived from an EMBL/GenBank/DDBJ whole genome shotgun (WGS) entry which is preliminary data.</text>
</comment>
<evidence type="ECO:0000256" key="2">
    <source>
        <dbReference type="ARBA" id="ARBA00022475"/>
    </source>
</evidence>
<accession>A0A512ACM7</accession>
<feature type="transmembrane region" description="Helical" evidence="6">
    <location>
        <begin position="87"/>
        <end position="109"/>
    </location>
</feature>
<dbReference type="PANTHER" id="PTHR30250">
    <property type="entry name" value="PST FAMILY PREDICTED COLANIC ACID TRANSPORTER"/>
    <property type="match status" value="1"/>
</dbReference>
<evidence type="ECO:0000256" key="3">
    <source>
        <dbReference type="ARBA" id="ARBA00022692"/>
    </source>
</evidence>
<comment type="subcellular location">
    <subcellularLocation>
        <location evidence="1">Cell membrane</location>
        <topology evidence="1">Multi-pass membrane protein</topology>
    </subcellularLocation>
</comment>
<keyword evidence="5 6" id="KW-0472">Membrane</keyword>
<gene>
    <name evidence="7" type="ORF">SOL01_12660</name>
</gene>
<feature type="transmembrane region" description="Helical" evidence="6">
    <location>
        <begin position="115"/>
        <end position="137"/>
    </location>
</feature>
<evidence type="ECO:0000313" key="7">
    <source>
        <dbReference type="EMBL" id="GEN97392.1"/>
    </source>
</evidence>
<feature type="transmembrane region" description="Helical" evidence="6">
    <location>
        <begin position="441"/>
        <end position="456"/>
    </location>
</feature>
<evidence type="ECO:0000256" key="5">
    <source>
        <dbReference type="ARBA" id="ARBA00023136"/>
    </source>
</evidence>
<dbReference type="AlphaFoldDB" id="A0A512ACM7"/>
<proteinExistence type="predicted"/>
<dbReference type="OrthoDB" id="385011at2"/>
<feature type="transmembrane region" description="Helical" evidence="6">
    <location>
        <begin position="149"/>
        <end position="169"/>
    </location>
</feature>
<feature type="transmembrane region" description="Helical" evidence="6">
    <location>
        <begin position="257"/>
        <end position="278"/>
    </location>
</feature>
<dbReference type="RefSeq" id="WP_015605925.1">
    <property type="nucleotide sequence ID" value="NZ_BJYQ01000078.1"/>
</dbReference>
<feature type="transmembrane region" description="Helical" evidence="6">
    <location>
        <begin position="290"/>
        <end position="309"/>
    </location>
</feature>
<evidence type="ECO:0000313" key="8">
    <source>
        <dbReference type="Proteomes" id="UP000321868"/>
    </source>
</evidence>
<evidence type="ECO:0000256" key="4">
    <source>
        <dbReference type="ARBA" id="ARBA00022989"/>
    </source>
</evidence>
<feature type="transmembrane region" description="Helical" evidence="6">
    <location>
        <begin position="175"/>
        <end position="193"/>
    </location>
</feature>
<dbReference type="EMBL" id="BJYQ01000078">
    <property type="protein sequence ID" value="GEN97392.1"/>
    <property type="molecule type" value="Genomic_DNA"/>
</dbReference>
<evidence type="ECO:0000256" key="1">
    <source>
        <dbReference type="ARBA" id="ARBA00004651"/>
    </source>
</evidence>
<feature type="transmembrane region" description="Helical" evidence="6">
    <location>
        <begin position="359"/>
        <end position="380"/>
    </location>
</feature>
<feature type="transmembrane region" description="Helical" evidence="6">
    <location>
        <begin position="418"/>
        <end position="435"/>
    </location>
</feature>
<feature type="transmembrane region" description="Helical" evidence="6">
    <location>
        <begin position="321"/>
        <end position="338"/>
    </location>
</feature>
<protein>
    <submittedName>
        <fullName evidence="7">Uncharacterized protein</fullName>
    </submittedName>
</protein>
<dbReference type="PANTHER" id="PTHR30250:SF11">
    <property type="entry name" value="O-ANTIGEN TRANSPORTER-RELATED"/>
    <property type="match status" value="1"/>
</dbReference>
<keyword evidence="2" id="KW-1003">Cell membrane</keyword>
<feature type="transmembrane region" description="Helical" evidence="6">
    <location>
        <begin position="213"/>
        <end position="237"/>
    </location>
</feature>
<evidence type="ECO:0000256" key="6">
    <source>
        <dbReference type="SAM" id="Phobius"/>
    </source>
</evidence>
<keyword evidence="4 6" id="KW-1133">Transmembrane helix</keyword>
<keyword evidence="3 6" id="KW-0812">Transmembrane</keyword>
<dbReference type="Proteomes" id="UP000321868">
    <property type="component" value="Unassembled WGS sequence"/>
</dbReference>
<reference evidence="7 8" key="1">
    <citation type="submission" date="2019-07" db="EMBL/GenBank/DDBJ databases">
        <title>Whole genome shotgun sequence of Streptococcus oligofermentans NBRC 106105.</title>
        <authorList>
            <person name="Hosoyama A."/>
            <person name="Uohara A."/>
            <person name="Ohji S."/>
            <person name="Ichikawa N."/>
        </authorList>
    </citation>
    <scope>NUCLEOTIDE SEQUENCE [LARGE SCALE GENOMIC DNA]</scope>
    <source>
        <strain evidence="7 8">NBRC 106105</strain>
    </source>
</reference>
<organism evidence="7 8">
    <name type="scientific">Streptococcus cristatus</name>
    <dbReference type="NCBI Taxonomy" id="45634"/>
    <lineage>
        <taxon>Bacteria</taxon>
        <taxon>Bacillati</taxon>
        <taxon>Bacillota</taxon>
        <taxon>Bacilli</taxon>
        <taxon>Lactobacillales</taxon>
        <taxon>Streptococcaceae</taxon>
        <taxon>Streptococcus</taxon>
    </lineage>
</organism>